<name>A0A3S0N946_CHLPH</name>
<gene>
    <name evidence="1" type="ORF">EKD02_09330</name>
</gene>
<dbReference type="EMBL" id="RXYK01000024">
    <property type="protein sequence ID" value="RTY35219.1"/>
    <property type="molecule type" value="Genomic_DNA"/>
</dbReference>
<dbReference type="RefSeq" id="WP_126385213.1">
    <property type="nucleotide sequence ID" value="NZ_RXYK01000024.1"/>
</dbReference>
<evidence type="ECO:0000313" key="1">
    <source>
        <dbReference type="EMBL" id="RTY35219.1"/>
    </source>
</evidence>
<protein>
    <submittedName>
        <fullName evidence="1">Uncharacterized protein</fullName>
    </submittedName>
</protein>
<dbReference type="AlphaFoldDB" id="A0A3S0N946"/>
<comment type="caution">
    <text evidence="1">The sequence shown here is derived from an EMBL/GenBank/DDBJ whole genome shotgun (WGS) entry which is preliminary data.</text>
</comment>
<accession>A0A3S0N946</accession>
<dbReference type="Proteomes" id="UP000279908">
    <property type="component" value="Unassembled WGS sequence"/>
</dbReference>
<sequence length="128" mass="14525">MPKGLQGPVGQFIRFSIMVESQNCFCFKLQITQNIAHVHGKDTQSSPVSQPIIGLLNSTDCLFLFLLIPLILYHEALHLMGCVLSRGDMVVTRFHRTSYAYRCGLFLSQIDQLRKKLDVFGVRTGVFY</sequence>
<evidence type="ECO:0000313" key="2">
    <source>
        <dbReference type="Proteomes" id="UP000279908"/>
    </source>
</evidence>
<organism evidence="1 2">
    <name type="scientific">Chlorobium phaeovibrioides</name>
    <dbReference type="NCBI Taxonomy" id="1094"/>
    <lineage>
        <taxon>Bacteria</taxon>
        <taxon>Pseudomonadati</taxon>
        <taxon>Chlorobiota</taxon>
        <taxon>Chlorobiia</taxon>
        <taxon>Chlorobiales</taxon>
        <taxon>Chlorobiaceae</taxon>
        <taxon>Chlorobium/Pelodictyon group</taxon>
        <taxon>Chlorobium</taxon>
    </lineage>
</organism>
<proteinExistence type="predicted"/>
<reference evidence="1 2" key="1">
    <citation type="submission" date="2018-12" db="EMBL/GenBank/DDBJ databases">
        <authorList>
            <person name="Lunina O.N."/>
            <person name="Grouzdev D.S."/>
            <person name="Gorlenko V.M."/>
            <person name="Savvichev A.S."/>
        </authorList>
    </citation>
    <scope>NUCLEOTIDE SEQUENCE [LARGE SCALE GENOMIC DNA]</scope>
    <source>
        <strain evidence="1 2">BrKhr-17</strain>
    </source>
</reference>